<organism evidence="1 2">
    <name type="scientific">Rubroshorea leprosula</name>
    <dbReference type="NCBI Taxonomy" id="152421"/>
    <lineage>
        <taxon>Eukaryota</taxon>
        <taxon>Viridiplantae</taxon>
        <taxon>Streptophyta</taxon>
        <taxon>Embryophyta</taxon>
        <taxon>Tracheophyta</taxon>
        <taxon>Spermatophyta</taxon>
        <taxon>Magnoliopsida</taxon>
        <taxon>eudicotyledons</taxon>
        <taxon>Gunneridae</taxon>
        <taxon>Pentapetalae</taxon>
        <taxon>rosids</taxon>
        <taxon>malvids</taxon>
        <taxon>Malvales</taxon>
        <taxon>Dipterocarpaceae</taxon>
        <taxon>Rubroshorea</taxon>
    </lineage>
</organism>
<accession>A0AAV5M4B3</accession>
<evidence type="ECO:0000313" key="2">
    <source>
        <dbReference type="Proteomes" id="UP001054252"/>
    </source>
</evidence>
<comment type="caution">
    <text evidence="1">The sequence shown here is derived from an EMBL/GenBank/DDBJ whole genome shotgun (WGS) entry which is preliminary data.</text>
</comment>
<reference evidence="1 2" key="1">
    <citation type="journal article" date="2021" name="Commun. Biol.">
        <title>The genome of Shorea leprosula (Dipterocarpaceae) highlights the ecological relevance of drought in aseasonal tropical rainforests.</title>
        <authorList>
            <person name="Ng K.K.S."/>
            <person name="Kobayashi M.J."/>
            <person name="Fawcett J.A."/>
            <person name="Hatakeyama M."/>
            <person name="Paape T."/>
            <person name="Ng C.H."/>
            <person name="Ang C.C."/>
            <person name="Tnah L.H."/>
            <person name="Lee C.T."/>
            <person name="Nishiyama T."/>
            <person name="Sese J."/>
            <person name="O'Brien M.J."/>
            <person name="Copetti D."/>
            <person name="Mohd Noor M.I."/>
            <person name="Ong R.C."/>
            <person name="Putra M."/>
            <person name="Sireger I.Z."/>
            <person name="Indrioko S."/>
            <person name="Kosugi Y."/>
            <person name="Izuno A."/>
            <person name="Isagi Y."/>
            <person name="Lee S.L."/>
            <person name="Shimizu K.K."/>
        </authorList>
    </citation>
    <scope>NUCLEOTIDE SEQUENCE [LARGE SCALE GENOMIC DNA]</scope>
    <source>
        <strain evidence="1">214</strain>
    </source>
</reference>
<protein>
    <submittedName>
        <fullName evidence="1">Uncharacterized protein</fullName>
    </submittedName>
</protein>
<sequence>MPCVVLRPAIFSAHPTQRKLSHIHELTTYKTRALDIILIMTKKPWILPYLCGFTITNQSSTAES</sequence>
<keyword evidence="2" id="KW-1185">Reference proteome</keyword>
<name>A0AAV5M4B3_9ROSI</name>
<proteinExistence type="predicted"/>
<dbReference type="Proteomes" id="UP001054252">
    <property type="component" value="Unassembled WGS sequence"/>
</dbReference>
<dbReference type="EMBL" id="BPVZ01000184">
    <property type="protein sequence ID" value="GKV44629.1"/>
    <property type="molecule type" value="Genomic_DNA"/>
</dbReference>
<evidence type="ECO:0000313" key="1">
    <source>
        <dbReference type="EMBL" id="GKV44629.1"/>
    </source>
</evidence>
<dbReference type="AlphaFoldDB" id="A0AAV5M4B3"/>
<gene>
    <name evidence="1" type="ORF">SLEP1_g51791</name>
</gene>